<comment type="caution">
    <text evidence="2">The sequence shown here is derived from an EMBL/GenBank/DDBJ whole genome shotgun (WGS) entry which is preliminary data.</text>
</comment>
<organism evidence="2 3">
    <name type="scientific">Cryobacterium frigoriphilum</name>
    <dbReference type="NCBI Taxonomy" id="1259150"/>
    <lineage>
        <taxon>Bacteria</taxon>
        <taxon>Bacillati</taxon>
        <taxon>Actinomycetota</taxon>
        <taxon>Actinomycetes</taxon>
        <taxon>Micrococcales</taxon>
        <taxon>Microbacteriaceae</taxon>
        <taxon>Cryobacterium</taxon>
    </lineage>
</organism>
<keyword evidence="3" id="KW-1185">Reference proteome</keyword>
<dbReference type="EMBL" id="SOHE01000044">
    <property type="protein sequence ID" value="TFD50292.1"/>
    <property type="molecule type" value="Genomic_DNA"/>
</dbReference>
<dbReference type="Proteomes" id="UP000297447">
    <property type="component" value="Unassembled WGS sequence"/>
</dbReference>
<protein>
    <submittedName>
        <fullName evidence="2">Uncharacterized protein</fullName>
    </submittedName>
</protein>
<dbReference type="RefSeq" id="WP_134519489.1">
    <property type="nucleotide sequence ID" value="NZ_SOHE01000044.1"/>
</dbReference>
<name>A0A4R9A1M1_9MICO</name>
<evidence type="ECO:0000313" key="2">
    <source>
        <dbReference type="EMBL" id="TFD50292.1"/>
    </source>
</evidence>
<gene>
    <name evidence="2" type="ORF">E3T55_10355</name>
</gene>
<proteinExistence type="predicted"/>
<evidence type="ECO:0000313" key="3">
    <source>
        <dbReference type="Proteomes" id="UP000297447"/>
    </source>
</evidence>
<dbReference type="OrthoDB" id="9998293at2"/>
<reference evidence="2 3" key="1">
    <citation type="submission" date="2019-03" db="EMBL/GenBank/DDBJ databases">
        <title>Genomics of glacier-inhabiting Cryobacterium strains.</title>
        <authorList>
            <person name="Liu Q."/>
            <person name="Xin Y.-H."/>
        </authorList>
    </citation>
    <scope>NUCLEOTIDE SEQUENCE [LARGE SCALE GENOMIC DNA]</scope>
    <source>
        <strain evidence="2 3">Hh14</strain>
    </source>
</reference>
<evidence type="ECO:0000256" key="1">
    <source>
        <dbReference type="SAM" id="MobiDB-lite"/>
    </source>
</evidence>
<accession>A0A4R9A1M1</accession>
<dbReference type="AlphaFoldDB" id="A0A4R9A1M1"/>
<feature type="region of interest" description="Disordered" evidence="1">
    <location>
        <begin position="1"/>
        <end position="23"/>
    </location>
</feature>
<sequence>METPDLTPDSATPPATPATPAAAASSAQRLIDVITELAEFDVVFSSDADRQAVSQMVELTSEEHRRALLIGLLLERIREH</sequence>